<feature type="domain" description="GGDEF" evidence="4">
    <location>
        <begin position="249"/>
        <end position="384"/>
    </location>
</feature>
<dbReference type="SUPFAM" id="SSF55073">
    <property type="entry name" value="Nucleotide cyclase"/>
    <property type="match status" value="1"/>
</dbReference>
<feature type="transmembrane region" description="Helical" evidence="3">
    <location>
        <begin position="6"/>
        <end position="26"/>
    </location>
</feature>
<feature type="transmembrane region" description="Helical" evidence="3">
    <location>
        <begin position="117"/>
        <end position="141"/>
    </location>
</feature>
<dbReference type="SMART" id="SM00267">
    <property type="entry name" value="GGDEF"/>
    <property type="match status" value="1"/>
</dbReference>
<dbReference type="CDD" id="cd01949">
    <property type="entry name" value="GGDEF"/>
    <property type="match status" value="1"/>
</dbReference>
<dbReference type="Proteomes" id="UP001480955">
    <property type="component" value="Unassembled WGS sequence"/>
</dbReference>
<evidence type="ECO:0000256" key="1">
    <source>
        <dbReference type="ARBA" id="ARBA00012528"/>
    </source>
</evidence>
<reference evidence="5 6" key="1">
    <citation type="submission" date="2024-06" db="EMBL/GenBank/DDBJ databases">
        <authorList>
            <person name="Campbell A.G."/>
        </authorList>
    </citation>
    <scope>NUCLEOTIDE SEQUENCE [LARGE SCALE GENOMIC DNA]</scope>
    <source>
        <strain evidence="5 6">EM12</strain>
    </source>
</reference>
<dbReference type="NCBIfam" id="TIGR00254">
    <property type="entry name" value="GGDEF"/>
    <property type="match status" value="1"/>
</dbReference>
<dbReference type="Gene3D" id="3.30.70.270">
    <property type="match status" value="1"/>
</dbReference>
<keyword evidence="5" id="KW-0808">Transferase</keyword>
<dbReference type="InterPro" id="IPR050469">
    <property type="entry name" value="Diguanylate_Cyclase"/>
</dbReference>
<dbReference type="PROSITE" id="PS50887">
    <property type="entry name" value="GGDEF"/>
    <property type="match status" value="1"/>
</dbReference>
<evidence type="ECO:0000313" key="6">
    <source>
        <dbReference type="Proteomes" id="UP001480955"/>
    </source>
</evidence>
<dbReference type="GO" id="GO:0052621">
    <property type="term" value="F:diguanylate cyclase activity"/>
    <property type="evidence" value="ECO:0007669"/>
    <property type="project" value="UniProtKB-EC"/>
</dbReference>
<dbReference type="Pfam" id="PF00990">
    <property type="entry name" value="GGDEF"/>
    <property type="match status" value="1"/>
</dbReference>
<keyword evidence="6" id="KW-1185">Reference proteome</keyword>
<dbReference type="InterPro" id="IPR000160">
    <property type="entry name" value="GGDEF_dom"/>
</dbReference>
<sequence length="421" mass="44653">MLDFNTLQVASISSRLAFVLVFFVTLLRHPREIYFGVWAGALCCSLVASLMMLGDPPSVPLNAVKGSVVYVLYGASLATSWAGLRLFYERAALVPQTLVLALASGLPYGILLQAGVSMSWCLTTVFGGIALSTGLCIREILRTPAATRLWTQYIVLSGFGGYFGVFVLSIGVVHVASERLASPESGIFSLLFDLWCGVFIQVGYLAMVSERAHLKLSRLAETDPLTGLANRRGLFAAMSRWAGRAPSPPRRAILLADIDHFKAINDTYGHDGGDAVLIGFAERLRGVMRKDDIIARWGGEEFLVVLDQADADATAAAAVAERLRRTAAGAPFAVNGAAVTVTASIGVSIVAIGEERIEPALSRADAALYAAKREGRNRVCLDLPAGPPEPEIGAARAEPPSGLRGAMDAIPIVGPPRSGMA</sequence>
<gene>
    <name evidence="5" type="ORF">ABS772_13240</name>
</gene>
<protein>
    <recommendedName>
        <fullName evidence="1">diguanylate cyclase</fullName>
        <ecNumber evidence="1">2.7.7.65</ecNumber>
    </recommendedName>
</protein>
<keyword evidence="3" id="KW-0812">Transmembrane</keyword>
<dbReference type="InterPro" id="IPR043128">
    <property type="entry name" value="Rev_trsase/Diguanyl_cyclase"/>
</dbReference>
<evidence type="ECO:0000256" key="2">
    <source>
        <dbReference type="ARBA" id="ARBA00034247"/>
    </source>
</evidence>
<dbReference type="InterPro" id="IPR029787">
    <property type="entry name" value="Nucleotide_cyclase"/>
</dbReference>
<dbReference type="PANTHER" id="PTHR45138:SF9">
    <property type="entry name" value="DIGUANYLATE CYCLASE DGCM-RELATED"/>
    <property type="match status" value="1"/>
</dbReference>
<feature type="transmembrane region" description="Helical" evidence="3">
    <location>
        <begin position="91"/>
        <end position="111"/>
    </location>
</feature>
<feature type="transmembrane region" description="Helical" evidence="3">
    <location>
        <begin position="33"/>
        <end position="54"/>
    </location>
</feature>
<dbReference type="EMBL" id="JBELQE010000079">
    <property type="protein sequence ID" value="MER2250879.1"/>
    <property type="molecule type" value="Genomic_DNA"/>
</dbReference>
<accession>A0ABV1QN84</accession>
<evidence type="ECO:0000256" key="3">
    <source>
        <dbReference type="SAM" id="Phobius"/>
    </source>
</evidence>
<feature type="transmembrane region" description="Helical" evidence="3">
    <location>
        <begin position="153"/>
        <end position="175"/>
    </location>
</feature>
<keyword evidence="3" id="KW-1133">Transmembrane helix</keyword>
<dbReference type="RefSeq" id="WP_350395181.1">
    <property type="nucleotide sequence ID" value="NZ_JBELQE010000079.1"/>
</dbReference>
<feature type="transmembrane region" description="Helical" evidence="3">
    <location>
        <begin position="187"/>
        <end position="208"/>
    </location>
</feature>
<proteinExistence type="predicted"/>
<evidence type="ECO:0000259" key="4">
    <source>
        <dbReference type="PROSITE" id="PS50887"/>
    </source>
</evidence>
<keyword evidence="3" id="KW-0472">Membrane</keyword>
<evidence type="ECO:0000313" key="5">
    <source>
        <dbReference type="EMBL" id="MER2250879.1"/>
    </source>
</evidence>
<organism evidence="5 6">
    <name type="scientific">Methylorubrum podarium</name>
    <dbReference type="NCBI Taxonomy" id="200476"/>
    <lineage>
        <taxon>Bacteria</taxon>
        <taxon>Pseudomonadati</taxon>
        <taxon>Pseudomonadota</taxon>
        <taxon>Alphaproteobacteria</taxon>
        <taxon>Hyphomicrobiales</taxon>
        <taxon>Methylobacteriaceae</taxon>
        <taxon>Methylorubrum</taxon>
    </lineage>
</organism>
<keyword evidence="5" id="KW-0548">Nucleotidyltransferase</keyword>
<feature type="transmembrane region" description="Helical" evidence="3">
    <location>
        <begin position="66"/>
        <end position="84"/>
    </location>
</feature>
<comment type="caution">
    <text evidence="5">The sequence shown here is derived from an EMBL/GenBank/DDBJ whole genome shotgun (WGS) entry which is preliminary data.</text>
</comment>
<dbReference type="EC" id="2.7.7.65" evidence="1"/>
<comment type="catalytic activity">
    <reaction evidence="2">
        <text>2 GTP = 3',3'-c-di-GMP + 2 diphosphate</text>
        <dbReference type="Rhea" id="RHEA:24898"/>
        <dbReference type="ChEBI" id="CHEBI:33019"/>
        <dbReference type="ChEBI" id="CHEBI:37565"/>
        <dbReference type="ChEBI" id="CHEBI:58805"/>
        <dbReference type="EC" id="2.7.7.65"/>
    </reaction>
</comment>
<name>A0ABV1QN84_9HYPH</name>
<dbReference type="PANTHER" id="PTHR45138">
    <property type="entry name" value="REGULATORY COMPONENTS OF SENSORY TRANSDUCTION SYSTEM"/>
    <property type="match status" value="1"/>
</dbReference>